<name>A0A9N9AAY0_9GLOM</name>
<evidence type="ECO:0000313" key="2">
    <source>
        <dbReference type="EMBL" id="CAG8522714.1"/>
    </source>
</evidence>
<feature type="transmembrane region" description="Helical" evidence="1">
    <location>
        <begin position="279"/>
        <end position="301"/>
    </location>
</feature>
<evidence type="ECO:0000256" key="1">
    <source>
        <dbReference type="SAM" id="Phobius"/>
    </source>
</evidence>
<dbReference type="OrthoDB" id="2327125at2759"/>
<proteinExistence type="predicted"/>
<feature type="transmembrane region" description="Helical" evidence="1">
    <location>
        <begin position="254"/>
        <end position="272"/>
    </location>
</feature>
<protein>
    <submittedName>
        <fullName evidence="2">12359_t:CDS:1</fullName>
    </submittedName>
</protein>
<gene>
    <name evidence="2" type="ORF">FCALED_LOCUS4783</name>
</gene>
<feature type="transmembrane region" description="Helical" evidence="1">
    <location>
        <begin position="161"/>
        <end position="180"/>
    </location>
</feature>
<comment type="caution">
    <text evidence="2">The sequence shown here is derived from an EMBL/GenBank/DDBJ whole genome shotgun (WGS) entry which is preliminary data.</text>
</comment>
<reference evidence="2" key="1">
    <citation type="submission" date="2021-06" db="EMBL/GenBank/DDBJ databases">
        <authorList>
            <person name="Kallberg Y."/>
            <person name="Tangrot J."/>
            <person name="Rosling A."/>
        </authorList>
    </citation>
    <scope>NUCLEOTIDE SEQUENCE</scope>
    <source>
        <strain evidence="2">UK204</strain>
    </source>
</reference>
<keyword evidence="1" id="KW-0812">Transmembrane</keyword>
<accession>A0A9N9AAY0</accession>
<dbReference type="EMBL" id="CAJVPQ010000953">
    <property type="protein sequence ID" value="CAG8522714.1"/>
    <property type="molecule type" value="Genomic_DNA"/>
</dbReference>
<dbReference type="Proteomes" id="UP000789570">
    <property type="component" value="Unassembled WGS sequence"/>
</dbReference>
<sequence>MSRGITIIAIIAVSISLGILILSLAGEKNGLNIPQDNGTHTGFPAWHPPLEGYNDESLGATIIFSVIVLAICAYFTFKWTSQVPEEFKTTFIDKNINKTSTIEFDRLIAWYATFTALTGATFFTLDVGKMWVTTGVLHNAIEVMILYAVHQGGSVKSSSFPAWIIIYVLITTALSLYLSWPADALWFKMQGLVLDYTLVIQFSRIFFGTCKGIGDESHRLFDVENPDRTTSGDSNRSENDDVRDKSVGYFLPRYTLLLVFAAFAHIFGNVYVTIWSFEIASYILFSFSYCVSFPLYTYFVYLDTHTVAMRPAQKYIVVPDSDKLKVTLVVLSAIFLSLLTAQLSVASQDHNN</sequence>
<feature type="transmembrane region" description="Helical" evidence="1">
    <location>
        <begin position="107"/>
        <end position="125"/>
    </location>
</feature>
<feature type="transmembrane region" description="Helical" evidence="1">
    <location>
        <begin position="7"/>
        <end position="26"/>
    </location>
</feature>
<keyword evidence="3" id="KW-1185">Reference proteome</keyword>
<keyword evidence="1" id="KW-0472">Membrane</keyword>
<dbReference type="AlphaFoldDB" id="A0A9N9AAY0"/>
<organism evidence="2 3">
    <name type="scientific">Funneliformis caledonium</name>
    <dbReference type="NCBI Taxonomy" id="1117310"/>
    <lineage>
        <taxon>Eukaryota</taxon>
        <taxon>Fungi</taxon>
        <taxon>Fungi incertae sedis</taxon>
        <taxon>Mucoromycota</taxon>
        <taxon>Glomeromycotina</taxon>
        <taxon>Glomeromycetes</taxon>
        <taxon>Glomerales</taxon>
        <taxon>Glomeraceae</taxon>
        <taxon>Funneliformis</taxon>
    </lineage>
</organism>
<keyword evidence="1" id="KW-1133">Transmembrane helix</keyword>
<feature type="transmembrane region" description="Helical" evidence="1">
    <location>
        <begin position="326"/>
        <end position="346"/>
    </location>
</feature>
<evidence type="ECO:0000313" key="3">
    <source>
        <dbReference type="Proteomes" id="UP000789570"/>
    </source>
</evidence>
<feature type="transmembrane region" description="Helical" evidence="1">
    <location>
        <begin position="58"/>
        <end position="77"/>
    </location>
</feature>